<evidence type="ECO:0000313" key="13">
    <source>
        <dbReference type="EMBL" id="GLF97321.1"/>
    </source>
</evidence>
<keyword evidence="8" id="KW-0949">S-adenosyl-L-methionine</keyword>
<evidence type="ECO:0000256" key="9">
    <source>
        <dbReference type="ARBA" id="ARBA00030757"/>
    </source>
</evidence>
<evidence type="ECO:0000256" key="4">
    <source>
        <dbReference type="ARBA" id="ARBA00013346"/>
    </source>
</evidence>
<dbReference type="EMBL" id="BSBI01000010">
    <property type="protein sequence ID" value="GLF97321.1"/>
    <property type="molecule type" value="Genomic_DNA"/>
</dbReference>
<dbReference type="InterPro" id="IPR000682">
    <property type="entry name" value="PCMT"/>
</dbReference>
<dbReference type="SUPFAM" id="SSF53335">
    <property type="entry name" value="S-adenosyl-L-methionine-dependent methyltransferases"/>
    <property type="match status" value="1"/>
</dbReference>
<evidence type="ECO:0000256" key="6">
    <source>
        <dbReference type="ARBA" id="ARBA00022603"/>
    </source>
</evidence>
<sequence length="372" mass="39423">MTTDPTDPTDPAAAEARRALAQALMDSGDLTDSRWLLAFEEVPRHIFVPYFYGPSGERVSGDDPATRERWLTAVHEDRGLVTHRTGGAATSSSSQPCLMATMLEALAVGDGMRVLEIGAGTGYNAALLAHRLGDDRVTTVDITPDITGSARERLAAAGYRPAVITGDGSLGVPDHAPYDRIIVTCGLTTVPPALLRQLTADGFLLAPLGNALARVHPTGPSTATGRFLPHGAFFTPLRHTPAGGVPTRRPPVPTGPGRPSTLPAGAIADSRFRFLAGLAVPGLTWQYDRGEDGGITGARVWHPDGSIAEARPDATVTEAGPRSLWTALEEAHRTYRNAGRPAPDRYGITVTTDEQRVWLDNPEGPGWTLGGR</sequence>
<dbReference type="GO" id="GO:0008168">
    <property type="term" value="F:methyltransferase activity"/>
    <property type="evidence" value="ECO:0007669"/>
    <property type="project" value="UniProtKB-KW"/>
</dbReference>
<name>A0ABQ5P3Z3_9ACTN</name>
<evidence type="ECO:0000256" key="7">
    <source>
        <dbReference type="ARBA" id="ARBA00022679"/>
    </source>
</evidence>
<dbReference type="PANTHER" id="PTHR11579:SF0">
    <property type="entry name" value="PROTEIN-L-ISOASPARTATE(D-ASPARTATE) O-METHYLTRANSFERASE"/>
    <property type="match status" value="1"/>
</dbReference>
<dbReference type="GO" id="GO:0032259">
    <property type="term" value="P:methylation"/>
    <property type="evidence" value="ECO:0007669"/>
    <property type="project" value="UniProtKB-KW"/>
</dbReference>
<evidence type="ECO:0000256" key="11">
    <source>
        <dbReference type="ARBA" id="ARBA00031350"/>
    </source>
</evidence>
<gene>
    <name evidence="13" type="ORF">SYYSPA8_23510</name>
</gene>
<keyword evidence="6 13" id="KW-0489">Methyltransferase</keyword>
<evidence type="ECO:0000256" key="2">
    <source>
        <dbReference type="ARBA" id="ARBA00005369"/>
    </source>
</evidence>
<evidence type="ECO:0000256" key="12">
    <source>
        <dbReference type="SAM" id="MobiDB-lite"/>
    </source>
</evidence>
<evidence type="ECO:0000256" key="1">
    <source>
        <dbReference type="ARBA" id="ARBA00004496"/>
    </source>
</evidence>
<keyword evidence="7" id="KW-0808">Transferase</keyword>
<dbReference type="PANTHER" id="PTHR11579">
    <property type="entry name" value="PROTEIN-L-ISOASPARTATE O-METHYLTRANSFERASE"/>
    <property type="match status" value="1"/>
</dbReference>
<dbReference type="RefSeq" id="WP_323449323.1">
    <property type="nucleotide sequence ID" value="NZ_BSBI01000010.1"/>
</dbReference>
<comment type="subcellular location">
    <subcellularLocation>
        <location evidence="1">Cytoplasm</location>
    </subcellularLocation>
</comment>
<evidence type="ECO:0000256" key="10">
    <source>
        <dbReference type="ARBA" id="ARBA00031323"/>
    </source>
</evidence>
<feature type="region of interest" description="Disordered" evidence="12">
    <location>
        <begin position="238"/>
        <end position="259"/>
    </location>
</feature>
<protein>
    <recommendedName>
        <fullName evidence="4">Protein-L-isoaspartate O-methyltransferase</fullName>
        <ecNumber evidence="3">2.1.1.77</ecNumber>
    </recommendedName>
    <alternativeName>
        <fullName evidence="11">L-isoaspartyl protein carboxyl methyltransferase</fullName>
    </alternativeName>
    <alternativeName>
        <fullName evidence="9">Protein L-isoaspartyl methyltransferase</fullName>
    </alternativeName>
    <alternativeName>
        <fullName evidence="10">Protein-beta-aspartate methyltransferase</fullName>
    </alternativeName>
</protein>
<dbReference type="PROSITE" id="PS01279">
    <property type="entry name" value="PCMT"/>
    <property type="match status" value="1"/>
</dbReference>
<dbReference type="EC" id="2.1.1.77" evidence="3"/>
<keyword evidence="14" id="KW-1185">Reference proteome</keyword>
<dbReference type="Gene3D" id="3.40.50.150">
    <property type="entry name" value="Vaccinia Virus protein VP39"/>
    <property type="match status" value="1"/>
</dbReference>
<organism evidence="13 14">
    <name type="scientific">Streptomyces yaizuensis</name>
    <dbReference type="NCBI Taxonomy" id="2989713"/>
    <lineage>
        <taxon>Bacteria</taxon>
        <taxon>Bacillati</taxon>
        <taxon>Actinomycetota</taxon>
        <taxon>Actinomycetes</taxon>
        <taxon>Kitasatosporales</taxon>
        <taxon>Streptomycetaceae</taxon>
        <taxon>Streptomyces</taxon>
    </lineage>
</organism>
<keyword evidence="5" id="KW-0963">Cytoplasm</keyword>
<dbReference type="Proteomes" id="UP001291653">
    <property type="component" value="Unassembled WGS sequence"/>
</dbReference>
<dbReference type="InterPro" id="IPR029063">
    <property type="entry name" value="SAM-dependent_MTases_sf"/>
</dbReference>
<reference evidence="13 14" key="1">
    <citation type="submission" date="2022-10" db="EMBL/GenBank/DDBJ databases">
        <title>Draft genome sequence of Streptomyces sp. YSPA8.</title>
        <authorList>
            <person name="Moriuchi R."/>
            <person name="Dohra H."/>
            <person name="Yamamura H."/>
            <person name="Kodani S."/>
        </authorList>
    </citation>
    <scope>NUCLEOTIDE SEQUENCE [LARGE SCALE GENOMIC DNA]</scope>
    <source>
        <strain evidence="13 14">YSPA8</strain>
    </source>
</reference>
<dbReference type="CDD" id="cd02440">
    <property type="entry name" value="AdoMet_MTases"/>
    <property type="match status" value="1"/>
</dbReference>
<dbReference type="Pfam" id="PF01135">
    <property type="entry name" value="PCMT"/>
    <property type="match status" value="1"/>
</dbReference>
<accession>A0ABQ5P3Z3</accession>
<evidence type="ECO:0000256" key="8">
    <source>
        <dbReference type="ARBA" id="ARBA00022691"/>
    </source>
</evidence>
<evidence type="ECO:0000256" key="5">
    <source>
        <dbReference type="ARBA" id="ARBA00022490"/>
    </source>
</evidence>
<evidence type="ECO:0000256" key="3">
    <source>
        <dbReference type="ARBA" id="ARBA00011890"/>
    </source>
</evidence>
<comment type="caution">
    <text evidence="13">The sequence shown here is derived from an EMBL/GenBank/DDBJ whole genome shotgun (WGS) entry which is preliminary data.</text>
</comment>
<comment type="similarity">
    <text evidence="2">Belongs to the methyltransferase superfamily. L-isoaspartyl/D-aspartyl protein methyltransferase family.</text>
</comment>
<proteinExistence type="inferred from homology"/>
<evidence type="ECO:0000313" key="14">
    <source>
        <dbReference type="Proteomes" id="UP001291653"/>
    </source>
</evidence>